<feature type="region of interest" description="Disordered" evidence="1">
    <location>
        <begin position="91"/>
        <end position="147"/>
    </location>
</feature>
<feature type="compositionally biased region" description="Low complexity" evidence="1">
    <location>
        <begin position="92"/>
        <end position="101"/>
    </location>
</feature>
<dbReference type="AlphaFoldDB" id="A0A7J6MBI1"/>
<protein>
    <submittedName>
        <fullName evidence="2">Uncharacterized protein</fullName>
    </submittedName>
</protein>
<feature type="compositionally biased region" description="Basic and acidic residues" evidence="1">
    <location>
        <begin position="121"/>
        <end position="134"/>
    </location>
</feature>
<keyword evidence="3" id="KW-1185">Reference proteome</keyword>
<proteinExistence type="predicted"/>
<dbReference type="EMBL" id="JAAPAO010000180">
    <property type="protein sequence ID" value="KAF4668973.1"/>
    <property type="molecule type" value="Genomic_DNA"/>
</dbReference>
<evidence type="ECO:0000313" key="3">
    <source>
        <dbReference type="Proteomes" id="UP000591131"/>
    </source>
</evidence>
<gene>
    <name evidence="2" type="ORF">FOL47_002791</name>
</gene>
<feature type="region of interest" description="Disordered" evidence="1">
    <location>
        <begin position="197"/>
        <end position="224"/>
    </location>
</feature>
<sequence length="224" mass="25845">MTARPVDVIDLSIVDRSVNASAMTLAVEKAKEARQKDWQRLYKREVRKREKEKRMQMMQQDYLFRHRDTDRYGMGPCGEFHIPPIMFGSSGGSSSTSAATAPMPCSPNKVRHTQGRQTAKRITDVDTPMKEGKGRGNGGESTQPSVYITPQMDPSSVAAAHLQALIESENKRRQKVDEAQLEWDKRCLAAWEHEMDRRKQWDMSHQLQQTERSRKVETEERRRK</sequence>
<feature type="compositionally biased region" description="Basic and acidic residues" evidence="1">
    <location>
        <begin position="211"/>
        <end position="224"/>
    </location>
</feature>
<dbReference type="Proteomes" id="UP000591131">
    <property type="component" value="Unassembled WGS sequence"/>
</dbReference>
<evidence type="ECO:0000313" key="2">
    <source>
        <dbReference type="EMBL" id="KAF4668973.1"/>
    </source>
</evidence>
<organism evidence="2 3">
    <name type="scientific">Perkinsus chesapeaki</name>
    <name type="common">Clam parasite</name>
    <name type="synonym">Perkinsus andrewsi</name>
    <dbReference type="NCBI Taxonomy" id="330153"/>
    <lineage>
        <taxon>Eukaryota</taxon>
        <taxon>Sar</taxon>
        <taxon>Alveolata</taxon>
        <taxon>Perkinsozoa</taxon>
        <taxon>Perkinsea</taxon>
        <taxon>Perkinsida</taxon>
        <taxon>Perkinsidae</taxon>
        <taxon>Perkinsus</taxon>
    </lineage>
</organism>
<evidence type="ECO:0000256" key="1">
    <source>
        <dbReference type="SAM" id="MobiDB-lite"/>
    </source>
</evidence>
<name>A0A7J6MBI1_PERCH</name>
<reference evidence="2 3" key="1">
    <citation type="submission" date="2020-04" db="EMBL/GenBank/DDBJ databases">
        <title>Perkinsus chesapeaki whole genome sequence.</title>
        <authorList>
            <person name="Bogema D.R."/>
        </authorList>
    </citation>
    <scope>NUCLEOTIDE SEQUENCE [LARGE SCALE GENOMIC DNA]</scope>
    <source>
        <strain evidence="2">ATCC PRA-425</strain>
    </source>
</reference>
<comment type="caution">
    <text evidence="2">The sequence shown here is derived from an EMBL/GenBank/DDBJ whole genome shotgun (WGS) entry which is preliminary data.</text>
</comment>
<dbReference type="OrthoDB" id="10578876at2759"/>
<accession>A0A7J6MBI1</accession>